<dbReference type="EMBL" id="CP001291">
    <property type="protein sequence ID" value="ACK73657.1"/>
    <property type="molecule type" value="Genomic_DNA"/>
</dbReference>
<dbReference type="AlphaFoldDB" id="B7KJI0"/>
<name>B7KJI0_GLOC7</name>
<dbReference type="InterPro" id="IPR041049">
    <property type="entry name" value="DUF5615"/>
</dbReference>
<dbReference type="RefSeq" id="WP_015957233.1">
    <property type="nucleotide sequence ID" value="NC_011729.1"/>
</dbReference>
<dbReference type="eggNOG" id="COG4634">
    <property type="taxonomic scope" value="Bacteria"/>
</dbReference>
<dbReference type="STRING" id="65393.PCC7424_5309"/>
<proteinExistence type="predicted"/>
<dbReference type="KEGG" id="cyc:PCC7424_5309"/>
<accession>B7KJI0</accession>
<dbReference type="Proteomes" id="UP000002384">
    <property type="component" value="Chromosome"/>
</dbReference>
<evidence type="ECO:0000313" key="3">
    <source>
        <dbReference type="Proteomes" id="UP000002384"/>
    </source>
</evidence>
<keyword evidence="3" id="KW-1185">Reference proteome</keyword>
<dbReference type="OrthoDB" id="426614at2"/>
<evidence type="ECO:0000313" key="2">
    <source>
        <dbReference type="EMBL" id="ACK73657.1"/>
    </source>
</evidence>
<dbReference type="Pfam" id="PF18480">
    <property type="entry name" value="DUF5615"/>
    <property type="match status" value="1"/>
</dbReference>
<dbReference type="HOGENOM" id="CLU_166094_1_0_3"/>
<protein>
    <recommendedName>
        <fullName evidence="1">DUF5615 domain-containing protein</fullName>
    </recommendedName>
</protein>
<feature type="domain" description="DUF5615" evidence="1">
    <location>
        <begin position="2"/>
        <end position="110"/>
    </location>
</feature>
<sequence>MAKLYADEQFPLPVVEYLRSLGHDILTLQEAGKGSQGISDEEVLDFACQQSRAVLTLNRKDFVRLHRLQLNHSGIIVCSQDTDWQGQAIPIHEAILKEENLNNKLIRVNRPGK</sequence>
<evidence type="ECO:0000259" key="1">
    <source>
        <dbReference type="Pfam" id="PF18480"/>
    </source>
</evidence>
<gene>
    <name evidence="2" type="ordered locus">PCC7424_5309</name>
</gene>
<organism evidence="2 3">
    <name type="scientific">Gloeothece citriformis (strain PCC 7424)</name>
    <name type="common">Cyanothece sp. (strain PCC 7424)</name>
    <dbReference type="NCBI Taxonomy" id="65393"/>
    <lineage>
        <taxon>Bacteria</taxon>
        <taxon>Bacillati</taxon>
        <taxon>Cyanobacteriota</taxon>
        <taxon>Cyanophyceae</taxon>
        <taxon>Oscillatoriophycideae</taxon>
        <taxon>Chroococcales</taxon>
        <taxon>Aphanothecaceae</taxon>
        <taxon>Gloeothece</taxon>
        <taxon>Gloeothece citriformis</taxon>
    </lineage>
</organism>
<reference evidence="3" key="1">
    <citation type="journal article" date="2011" name="MBio">
        <title>Novel metabolic attributes of the genus Cyanothece, comprising a group of unicellular nitrogen-fixing Cyanobacteria.</title>
        <authorList>
            <person name="Bandyopadhyay A."/>
            <person name="Elvitigala T."/>
            <person name="Welsh E."/>
            <person name="Stockel J."/>
            <person name="Liberton M."/>
            <person name="Min H."/>
            <person name="Sherman L.A."/>
            <person name="Pakrasi H.B."/>
        </authorList>
    </citation>
    <scope>NUCLEOTIDE SEQUENCE [LARGE SCALE GENOMIC DNA]</scope>
    <source>
        <strain evidence="3">PCC 7424</strain>
    </source>
</reference>